<dbReference type="Proteomes" id="UP000828048">
    <property type="component" value="Chromosome 4"/>
</dbReference>
<comment type="caution">
    <text evidence="1">The sequence shown here is derived from an EMBL/GenBank/DDBJ whole genome shotgun (WGS) entry which is preliminary data.</text>
</comment>
<keyword evidence="2" id="KW-1185">Reference proteome</keyword>
<gene>
    <name evidence="1" type="ORF">Vadar_027805</name>
</gene>
<sequence>MNSVSAKQKNRGRNKFLVCCFRPAEFDEGSIKQRRRKDCSGGPVIVPDQGKDEMVLRKILTSLSEEKSKVSSSDDGGSGGRGTEERSRRSFSQILKAGLWKASAVKKFSRKARKKSFQTKSNVVSEKIKKASTAVKVNPAPIKSPEADSSRWTSPNSSITVTTSTSISPPRDSSNRADSVESKQVEKPTSTEKARECTSSNTGLCMLLVCLFVLVFLGRVYAVFCTSTFLFLVRRQIKRSGSPVESPVKGVNLPVDDIDSEAYKKRVIMEGLLERNRGRVVAPS</sequence>
<evidence type="ECO:0000313" key="2">
    <source>
        <dbReference type="Proteomes" id="UP000828048"/>
    </source>
</evidence>
<organism evidence="1 2">
    <name type="scientific">Vaccinium darrowii</name>
    <dbReference type="NCBI Taxonomy" id="229202"/>
    <lineage>
        <taxon>Eukaryota</taxon>
        <taxon>Viridiplantae</taxon>
        <taxon>Streptophyta</taxon>
        <taxon>Embryophyta</taxon>
        <taxon>Tracheophyta</taxon>
        <taxon>Spermatophyta</taxon>
        <taxon>Magnoliopsida</taxon>
        <taxon>eudicotyledons</taxon>
        <taxon>Gunneridae</taxon>
        <taxon>Pentapetalae</taxon>
        <taxon>asterids</taxon>
        <taxon>Ericales</taxon>
        <taxon>Ericaceae</taxon>
        <taxon>Vaccinioideae</taxon>
        <taxon>Vaccinieae</taxon>
        <taxon>Vaccinium</taxon>
    </lineage>
</organism>
<reference evidence="1 2" key="1">
    <citation type="journal article" date="2021" name="Hortic Res">
        <title>High-quality reference genome and annotation aids understanding of berry development for evergreen blueberry (Vaccinium darrowii).</title>
        <authorList>
            <person name="Yu J."/>
            <person name="Hulse-Kemp A.M."/>
            <person name="Babiker E."/>
            <person name="Staton M."/>
        </authorList>
    </citation>
    <scope>NUCLEOTIDE SEQUENCE [LARGE SCALE GENOMIC DNA]</scope>
    <source>
        <strain evidence="2">cv. NJ 8807/NJ 8810</strain>
        <tissue evidence="1">Young leaf</tissue>
    </source>
</reference>
<proteinExistence type="predicted"/>
<accession>A0ACB7Z6K3</accession>
<protein>
    <submittedName>
        <fullName evidence="1">Uncharacterized protein</fullName>
    </submittedName>
</protein>
<dbReference type="EMBL" id="CM037154">
    <property type="protein sequence ID" value="KAH7861565.1"/>
    <property type="molecule type" value="Genomic_DNA"/>
</dbReference>
<name>A0ACB7Z6K3_9ERIC</name>
<evidence type="ECO:0000313" key="1">
    <source>
        <dbReference type="EMBL" id="KAH7861565.1"/>
    </source>
</evidence>